<feature type="domain" description="Xylose isomerase-like TIM barrel" evidence="1">
    <location>
        <begin position="33"/>
        <end position="268"/>
    </location>
</feature>
<name>A0ABS6EML5_9CLOT</name>
<proteinExistence type="predicted"/>
<comment type="caution">
    <text evidence="2">The sequence shown here is derived from an EMBL/GenBank/DDBJ whole genome shotgun (WGS) entry which is preliminary data.</text>
</comment>
<keyword evidence="3" id="KW-1185">Reference proteome</keyword>
<dbReference type="EMBL" id="JAHLQF010000004">
    <property type="protein sequence ID" value="MBU5485876.1"/>
    <property type="molecule type" value="Genomic_DNA"/>
</dbReference>
<accession>A0ABS6EML5</accession>
<gene>
    <name evidence="2" type="ORF">KQI86_16265</name>
</gene>
<evidence type="ECO:0000259" key="1">
    <source>
        <dbReference type="Pfam" id="PF01261"/>
    </source>
</evidence>
<dbReference type="Proteomes" id="UP000726170">
    <property type="component" value="Unassembled WGS sequence"/>
</dbReference>
<dbReference type="InterPro" id="IPR050312">
    <property type="entry name" value="IolE/XylAMocC-like"/>
</dbReference>
<evidence type="ECO:0000313" key="2">
    <source>
        <dbReference type="EMBL" id="MBU5485876.1"/>
    </source>
</evidence>
<sequence>MKLCYQVATPDVAISPAVTAFQGKLDYTFGRLGELGYDGVELMTLNPSELSWDEVCEEAQKNNLDIVLVCTGEIFGQQNLSFMDKNLEVRNKSIERVKEIIDFASYLGANINIGRVRGEYCHDLPREISYGYAIDAFKNISEYGGKKDVKIALESVTLMQTNFINTVEEGVKVVQDVDNEYFRIMMDIFHLNIEEKDMFKAIEKYADYNIHVHLADNNRRYPGHCAFDFEKIIQAFKDTGYDGAFCTEIFQIPNQEIATEEAIKHLRPIFNKIYGGK</sequence>
<reference evidence="2 3" key="1">
    <citation type="submission" date="2021-06" db="EMBL/GenBank/DDBJ databases">
        <authorList>
            <person name="Sun Q."/>
            <person name="Li D."/>
        </authorList>
    </citation>
    <scope>NUCLEOTIDE SEQUENCE [LARGE SCALE GENOMIC DNA]</scope>
    <source>
        <strain evidence="2 3">MSJ-11</strain>
    </source>
</reference>
<dbReference type="Pfam" id="PF01261">
    <property type="entry name" value="AP_endonuc_2"/>
    <property type="match status" value="1"/>
</dbReference>
<dbReference type="GO" id="GO:0016853">
    <property type="term" value="F:isomerase activity"/>
    <property type="evidence" value="ECO:0007669"/>
    <property type="project" value="UniProtKB-KW"/>
</dbReference>
<keyword evidence="2" id="KW-0413">Isomerase</keyword>
<dbReference type="PANTHER" id="PTHR12110:SF21">
    <property type="entry name" value="XYLOSE ISOMERASE-LIKE TIM BARREL DOMAIN-CONTAINING PROTEIN"/>
    <property type="match status" value="1"/>
</dbReference>
<evidence type="ECO:0000313" key="3">
    <source>
        <dbReference type="Proteomes" id="UP000726170"/>
    </source>
</evidence>
<dbReference type="InterPro" id="IPR013022">
    <property type="entry name" value="Xyl_isomerase-like_TIM-brl"/>
</dbReference>
<organism evidence="2 3">
    <name type="scientific">Clostridium mobile</name>
    <dbReference type="NCBI Taxonomy" id="2841512"/>
    <lineage>
        <taxon>Bacteria</taxon>
        <taxon>Bacillati</taxon>
        <taxon>Bacillota</taxon>
        <taxon>Clostridia</taxon>
        <taxon>Eubacteriales</taxon>
        <taxon>Clostridiaceae</taxon>
        <taxon>Clostridium</taxon>
    </lineage>
</organism>
<dbReference type="PANTHER" id="PTHR12110">
    <property type="entry name" value="HYDROXYPYRUVATE ISOMERASE"/>
    <property type="match status" value="1"/>
</dbReference>
<dbReference type="RefSeq" id="WP_216440478.1">
    <property type="nucleotide sequence ID" value="NZ_JAHLQF010000004.1"/>
</dbReference>
<protein>
    <submittedName>
        <fullName evidence="2">Sugar phosphate isomerase/epimerase</fullName>
    </submittedName>
</protein>